<evidence type="ECO:0000313" key="2">
    <source>
        <dbReference type="Proteomes" id="UP000623269"/>
    </source>
</evidence>
<accession>A0A8J7L3E6</accession>
<protein>
    <submittedName>
        <fullName evidence="1">Uncharacterized protein</fullName>
    </submittedName>
</protein>
<keyword evidence="2" id="KW-1185">Reference proteome</keyword>
<gene>
    <name evidence="1" type="ORF">I5677_16120</name>
</gene>
<evidence type="ECO:0000313" key="1">
    <source>
        <dbReference type="EMBL" id="MBH1942428.1"/>
    </source>
</evidence>
<dbReference type="RefSeq" id="WP_197662680.1">
    <property type="nucleotide sequence ID" value="NZ_JAEAGR010000022.1"/>
</dbReference>
<proteinExistence type="predicted"/>
<organism evidence="1 2">
    <name type="scientific">Mobilitalea sibirica</name>
    <dbReference type="NCBI Taxonomy" id="1462919"/>
    <lineage>
        <taxon>Bacteria</taxon>
        <taxon>Bacillati</taxon>
        <taxon>Bacillota</taxon>
        <taxon>Clostridia</taxon>
        <taxon>Lachnospirales</taxon>
        <taxon>Lachnospiraceae</taxon>
        <taxon>Mobilitalea</taxon>
    </lineage>
</organism>
<reference evidence="1" key="1">
    <citation type="submission" date="2020-12" db="EMBL/GenBank/DDBJ databases">
        <title>M. sibirica DSM 26468T genome.</title>
        <authorList>
            <person name="Thieme N."/>
            <person name="Rettenmaier R."/>
            <person name="Zverlov V."/>
            <person name="Liebl W."/>
        </authorList>
    </citation>
    <scope>NUCLEOTIDE SEQUENCE</scope>
    <source>
        <strain evidence="1">DSM 26468</strain>
    </source>
</reference>
<dbReference type="EMBL" id="JAEAGR010000022">
    <property type="protein sequence ID" value="MBH1942428.1"/>
    <property type="molecule type" value="Genomic_DNA"/>
</dbReference>
<sequence length="168" mass="18427">MINPISYNNNHSIYNNPGAYNPKPSLDAINKIQGIYKVSDKEKNSIEKTASSECQTCKSRKYVDGSNESNVSFKSPTHISPGASFSMVRAHEQEHVSNAIRKGNQPGAQLISASVSLKMDVCPECGSSYISGGETRTQIKYDVNNPYGMERKKADESLLKGLFVNFVA</sequence>
<comment type="caution">
    <text evidence="1">The sequence shown here is derived from an EMBL/GenBank/DDBJ whole genome shotgun (WGS) entry which is preliminary data.</text>
</comment>
<dbReference type="Proteomes" id="UP000623269">
    <property type="component" value="Unassembled WGS sequence"/>
</dbReference>
<name>A0A8J7L3E6_9FIRM</name>
<dbReference type="AlphaFoldDB" id="A0A8J7L3E6"/>